<accession>A0AAV4N5K8</accession>
<name>A0AAV4N5K8_CAEEX</name>
<comment type="caution">
    <text evidence="1">The sequence shown here is derived from an EMBL/GenBank/DDBJ whole genome shotgun (WGS) entry which is preliminary data.</text>
</comment>
<proteinExistence type="predicted"/>
<evidence type="ECO:0000313" key="1">
    <source>
        <dbReference type="EMBL" id="GIX79989.1"/>
    </source>
</evidence>
<reference evidence="1 2" key="1">
    <citation type="submission" date="2021-06" db="EMBL/GenBank/DDBJ databases">
        <title>Caerostris extrusa draft genome.</title>
        <authorList>
            <person name="Kono N."/>
            <person name="Arakawa K."/>
        </authorList>
    </citation>
    <scope>NUCLEOTIDE SEQUENCE [LARGE SCALE GENOMIC DNA]</scope>
</reference>
<sequence>MAKEEKKLCVSPLTLSELWLIFMDTLTHHLNRVIVVWVYNCVDLEESNFSERVERISSFAGFNMEDTTE</sequence>
<evidence type="ECO:0000313" key="2">
    <source>
        <dbReference type="Proteomes" id="UP001054945"/>
    </source>
</evidence>
<dbReference type="Proteomes" id="UP001054945">
    <property type="component" value="Unassembled WGS sequence"/>
</dbReference>
<dbReference type="AlphaFoldDB" id="A0AAV4N5K8"/>
<protein>
    <submittedName>
        <fullName evidence="1">Uncharacterized protein</fullName>
    </submittedName>
</protein>
<keyword evidence="2" id="KW-1185">Reference proteome</keyword>
<organism evidence="1 2">
    <name type="scientific">Caerostris extrusa</name>
    <name type="common">Bark spider</name>
    <name type="synonym">Caerostris bankana</name>
    <dbReference type="NCBI Taxonomy" id="172846"/>
    <lineage>
        <taxon>Eukaryota</taxon>
        <taxon>Metazoa</taxon>
        <taxon>Ecdysozoa</taxon>
        <taxon>Arthropoda</taxon>
        <taxon>Chelicerata</taxon>
        <taxon>Arachnida</taxon>
        <taxon>Araneae</taxon>
        <taxon>Araneomorphae</taxon>
        <taxon>Entelegynae</taxon>
        <taxon>Araneoidea</taxon>
        <taxon>Araneidae</taxon>
        <taxon>Caerostris</taxon>
    </lineage>
</organism>
<dbReference type="EMBL" id="BPLR01020560">
    <property type="protein sequence ID" value="GIX79989.1"/>
    <property type="molecule type" value="Genomic_DNA"/>
</dbReference>
<gene>
    <name evidence="1" type="ORF">CEXT_648591</name>
</gene>